<proteinExistence type="predicted"/>
<dbReference type="InterPro" id="IPR026893">
    <property type="entry name" value="Tyr/Ser_Pase_IphP-type"/>
</dbReference>
<protein>
    <recommendedName>
        <fullName evidence="3">Tyrosine specific protein phosphatases domain-containing protein</fullName>
    </recommendedName>
</protein>
<dbReference type="RefSeq" id="XP_002505945.1">
    <property type="nucleotide sequence ID" value="XM_002505899.1"/>
</dbReference>
<dbReference type="eggNOG" id="ENOG502RWCW">
    <property type="taxonomic scope" value="Eukaryota"/>
</dbReference>
<evidence type="ECO:0000313" key="2">
    <source>
        <dbReference type="Proteomes" id="UP000002009"/>
    </source>
</evidence>
<dbReference type="AlphaFoldDB" id="C1EGY0"/>
<gene>
    <name evidence="1" type="ORF">MICPUN_64033</name>
</gene>
<dbReference type="Gene3D" id="3.90.190.10">
    <property type="entry name" value="Protein tyrosine phosphatase superfamily"/>
    <property type="match status" value="1"/>
</dbReference>
<reference evidence="1 2" key="1">
    <citation type="journal article" date="2009" name="Science">
        <title>Green evolution and dynamic adaptations revealed by genomes of the marine picoeukaryotes Micromonas.</title>
        <authorList>
            <person name="Worden A.Z."/>
            <person name="Lee J.H."/>
            <person name="Mock T."/>
            <person name="Rouze P."/>
            <person name="Simmons M.P."/>
            <person name="Aerts A.L."/>
            <person name="Allen A.E."/>
            <person name="Cuvelier M.L."/>
            <person name="Derelle E."/>
            <person name="Everett M.V."/>
            <person name="Foulon E."/>
            <person name="Grimwood J."/>
            <person name="Gundlach H."/>
            <person name="Henrissat B."/>
            <person name="Napoli C."/>
            <person name="McDonald S.M."/>
            <person name="Parker M.S."/>
            <person name="Rombauts S."/>
            <person name="Salamov A."/>
            <person name="Von Dassow P."/>
            <person name="Badger J.H."/>
            <person name="Coutinho P.M."/>
            <person name="Demir E."/>
            <person name="Dubchak I."/>
            <person name="Gentemann C."/>
            <person name="Eikrem W."/>
            <person name="Gready J.E."/>
            <person name="John U."/>
            <person name="Lanier W."/>
            <person name="Lindquist E.A."/>
            <person name="Lucas S."/>
            <person name="Mayer K.F."/>
            <person name="Moreau H."/>
            <person name="Not F."/>
            <person name="Otillar R."/>
            <person name="Panaud O."/>
            <person name="Pangilinan J."/>
            <person name="Paulsen I."/>
            <person name="Piegu B."/>
            <person name="Poliakov A."/>
            <person name="Robbens S."/>
            <person name="Schmutz J."/>
            <person name="Toulza E."/>
            <person name="Wyss T."/>
            <person name="Zelensky A."/>
            <person name="Zhou K."/>
            <person name="Armbrust E.V."/>
            <person name="Bhattacharya D."/>
            <person name="Goodenough U.W."/>
            <person name="Van de Peer Y."/>
            <person name="Grigoriev I.V."/>
        </authorList>
    </citation>
    <scope>NUCLEOTIDE SEQUENCE [LARGE SCALE GENOMIC DNA]</scope>
    <source>
        <strain evidence="2">RCC299 / NOUM17</strain>
    </source>
</reference>
<dbReference type="GeneID" id="8248876"/>
<dbReference type="STRING" id="296587.C1EGY0"/>
<sequence>MDKGGESDFGSILNWRDLGSTPGTRVAPGRVFRTATPGRSSEEDAATIVGLGVARLLDLRSLDEFEPSPGALQSRFQLRSFTRPADAADPSTGAASTSTAIAAFRASILDDVDAGRAVRYHAPLLDYDRYYRSIYERMEGVERVKAAVYAVQAKLYDDTNQRRLFVRKVNAGGLTLLNEVMVDGSGPEIAAALCVLSATTPGGATAFYCKAGKDRTGLVAALALHCCGASDDAIVADYTRSQGSGKAALGGGKTEGDGTAIDYSRFHGAPETIMRDTLSYIRRGYGSVEGYLDRVGFDADARRTLARALCE</sequence>
<dbReference type="InterPro" id="IPR029021">
    <property type="entry name" value="Prot-tyrosine_phosphatase-like"/>
</dbReference>
<dbReference type="OrthoDB" id="9988524at2759"/>
<organism evidence="1 2">
    <name type="scientific">Micromonas commoda (strain RCC299 / NOUM17 / CCMP2709)</name>
    <name type="common">Picoplanktonic green alga</name>
    <dbReference type="NCBI Taxonomy" id="296587"/>
    <lineage>
        <taxon>Eukaryota</taxon>
        <taxon>Viridiplantae</taxon>
        <taxon>Chlorophyta</taxon>
        <taxon>Mamiellophyceae</taxon>
        <taxon>Mamiellales</taxon>
        <taxon>Mamiellaceae</taxon>
        <taxon>Micromonas</taxon>
    </lineage>
</organism>
<dbReference type="OMA" id="AFYCKAG"/>
<dbReference type="InParanoid" id="C1EGY0"/>
<keyword evidence="2" id="KW-1185">Reference proteome</keyword>
<dbReference type="Proteomes" id="UP000002009">
    <property type="component" value="Chromosome 14"/>
</dbReference>
<evidence type="ECO:0000313" key="1">
    <source>
        <dbReference type="EMBL" id="ACO67203.1"/>
    </source>
</evidence>
<dbReference type="EMBL" id="CP001332">
    <property type="protein sequence ID" value="ACO67203.1"/>
    <property type="molecule type" value="Genomic_DNA"/>
</dbReference>
<dbReference type="GO" id="GO:0004721">
    <property type="term" value="F:phosphoprotein phosphatase activity"/>
    <property type="evidence" value="ECO:0007669"/>
    <property type="project" value="InterPro"/>
</dbReference>
<name>C1EGY0_MICCC</name>
<accession>C1EGY0</accession>
<dbReference type="KEGG" id="mis:MICPUN_64033"/>
<dbReference type="Pfam" id="PF13350">
    <property type="entry name" value="Y_phosphatase3"/>
    <property type="match status" value="1"/>
</dbReference>
<evidence type="ECO:0008006" key="3">
    <source>
        <dbReference type="Google" id="ProtNLM"/>
    </source>
</evidence>
<dbReference type="SUPFAM" id="SSF52799">
    <property type="entry name" value="(Phosphotyrosine protein) phosphatases II"/>
    <property type="match status" value="1"/>
</dbReference>